<dbReference type="STRING" id="167879.CPS_4910"/>
<dbReference type="Proteomes" id="UP000000547">
    <property type="component" value="Chromosome"/>
</dbReference>
<protein>
    <recommendedName>
        <fullName evidence="5">Phosphate-selective porin O and P</fullName>
    </recommendedName>
</protein>
<reference evidence="3" key="1">
    <citation type="journal article" date="2005" name="Proc. Natl. Acad. Sci. U.S.A.">
        <title>The psychrophilic lifestyle as revealed by the genome sequence of Colwellia psychrerythraea 34H through genomic and proteomic analyses.</title>
        <authorList>
            <person name="Methe B.A."/>
            <person name="Nelson K.E."/>
            <person name="Deming J.W."/>
            <person name="Momen B."/>
            <person name="Melamud E."/>
            <person name="Zhang X."/>
            <person name="Moult J."/>
            <person name="Madupu R."/>
            <person name="Nelson W.C."/>
            <person name="Dodson R.J."/>
            <person name="Brinkac L.M."/>
            <person name="Daugherty S.C."/>
            <person name="Durkin A.S."/>
            <person name="DeBoy R.T."/>
            <person name="Kolonay J.F."/>
            <person name="Sullivan S.A."/>
            <person name="Zhou L."/>
            <person name="Davidsen T.M."/>
            <person name="Wu M."/>
            <person name="Huston A.L."/>
            <person name="Lewis M."/>
            <person name="Weaver B."/>
            <person name="Weidman J.F."/>
            <person name="Khouri H."/>
            <person name="Utterback T.R."/>
            <person name="Feldblyum T.V."/>
            <person name="Fraser C.M."/>
        </authorList>
    </citation>
    <scope>NUCLEOTIDE SEQUENCE [LARGE SCALE GENOMIC DNA]</scope>
    <source>
        <strain evidence="3">34H</strain>
    </source>
</reference>
<dbReference type="HOGENOM" id="CLU_043009_1_0_6"/>
<feature type="chain" id="PRO_5004233862" description="Phosphate-selective porin O and P" evidence="2">
    <location>
        <begin position="21"/>
        <end position="403"/>
    </location>
</feature>
<keyword evidence="1" id="KW-0175">Coiled coil</keyword>
<proteinExistence type="predicted"/>
<evidence type="ECO:0000313" key="4">
    <source>
        <dbReference type="Proteomes" id="UP000000547"/>
    </source>
</evidence>
<dbReference type="AlphaFoldDB" id="Q47UH4"/>
<feature type="signal peptide" evidence="2">
    <location>
        <begin position="1"/>
        <end position="20"/>
    </location>
</feature>
<dbReference type="KEGG" id="cps:CPS_4910"/>
<sequence length="403" mass="45112">MKIYNSVLLGCLLTSSTAVWADTSEQRIEQLEKKIAKLEKQDTEDQKKISSLTPDIKIGGAVRVNYNYSDSNKDRGGDLDFSLFRLDLNGTIGDIRLSAEYRWYTYMDVVHHAYAAYQFNENWEGQIGVTKVPFGNLDYNSNSFFFSDAFYAGLEDDYDAGLKFIGKFDNHDIRLAYFLNDEAGGSGTNARYSFDVVGLTDLDENGAIIDPFAAPTVGLSESNTINLRYTYTFDNDVVKTEVGGSFLTGELEGATDSLGDRTAYAVHLKSNMNNFTLMLQYTDYDYDLDNGDDFVTVGAYAYNDSMPTSATIYNINLAYSYDVDFGAFDNLTFYNDYTVMTDKSGNFKEDTQMNVFGVGVTAGPIFGWVDYVAGTNQPFNNGTLVGDSTEWEHQLNIQIGYYF</sequence>
<name>Q47UH4_COLP3</name>
<organism evidence="3 4">
    <name type="scientific">Colwellia psychrerythraea (strain 34H / ATCC BAA-681)</name>
    <name type="common">Vibrio psychroerythus</name>
    <dbReference type="NCBI Taxonomy" id="167879"/>
    <lineage>
        <taxon>Bacteria</taxon>
        <taxon>Pseudomonadati</taxon>
        <taxon>Pseudomonadota</taxon>
        <taxon>Gammaproteobacteria</taxon>
        <taxon>Alteromonadales</taxon>
        <taxon>Colwelliaceae</taxon>
        <taxon>Colwellia</taxon>
    </lineage>
</organism>
<dbReference type="EMBL" id="CP000083">
    <property type="protein sequence ID" value="AAZ26670.1"/>
    <property type="molecule type" value="Genomic_DNA"/>
</dbReference>
<evidence type="ECO:0008006" key="5">
    <source>
        <dbReference type="Google" id="ProtNLM"/>
    </source>
</evidence>
<keyword evidence="2" id="KW-0732">Signal</keyword>
<dbReference type="SUPFAM" id="SSF56935">
    <property type="entry name" value="Porins"/>
    <property type="match status" value="1"/>
</dbReference>
<feature type="coiled-coil region" evidence="1">
    <location>
        <begin position="21"/>
        <end position="48"/>
    </location>
</feature>
<evidence type="ECO:0000256" key="1">
    <source>
        <dbReference type="SAM" id="Coils"/>
    </source>
</evidence>
<evidence type="ECO:0000256" key="2">
    <source>
        <dbReference type="SAM" id="SignalP"/>
    </source>
</evidence>
<accession>Q47UH4</accession>
<dbReference type="RefSeq" id="WP_011045629.1">
    <property type="nucleotide sequence ID" value="NC_003910.7"/>
</dbReference>
<gene>
    <name evidence="3" type="ordered locus">CPS_4910</name>
</gene>
<evidence type="ECO:0000313" key="3">
    <source>
        <dbReference type="EMBL" id="AAZ26670.1"/>
    </source>
</evidence>